<dbReference type="CDD" id="cd00082">
    <property type="entry name" value="HisKA"/>
    <property type="match status" value="1"/>
</dbReference>
<dbReference type="InterPro" id="IPR005467">
    <property type="entry name" value="His_kinase_dom"/>
</dbReference>
<dbReference type="Gene3D" id="3.30.565.10">
    <property type="entry name" value="Histidine kinase-like ATPase, C-terminal domain"/>
    <property type="match status" value="1"/>
</dbReference>
<dbReference type="SUPFAM" id="SSF55874">
    <property type="entry name" value="ATPase domain of HSP90 chaperone/DNA topoisomerase II/histidine kinase"/>
    <property type="match status" value="1"/>
</dbReference>
<dbReference type="PANTHER" id="PTHR43711:SF1">
    <property type="entry name" value="HISTIDINE KINASE 1"/>
    <property type="match status" value="1"/>
</dbReference>
<organism evidence="9 10">
    <name type="scientific">Chlorogloeopsis fritschii PCC 6912</name>
    <dbReference type="NCBI Taxonomy" id="211165"/>
    <lineage>
        <taxon>Bacteria</taxon>
        <taxon>Bacillati</taxon>
        <taxon>Cyanobacteriota</taxon>
        <taxon>Cyanophyceae</taxon>
        <taxon>Nostocales</taxon>
        <taxon>Chlorogloeopsidaceae</taxon>
        <taxon>Chlorogloeopsis</taxon>
    </lineage>
</organism>
<reference evidence="9 10" key="1">
    <citation type="journal article" date="2019" name="Genome Biol. Evol.">
        <title>Day and night: Metabolic profiles and evolutionary relationships of six axenic non-marine cyanobacteria.</title>
        <authorList>
            <person name="Will S.E."/>
            <person name="Henke P."/>
            <person name="Boedeker C."/>
            <person name="Huang S."/>
            <person name="Brinkmann H."/>
            <person name="Rohde M."/>
            <person name="Jarek M."/>
            <person name="Friedl T."/>
            <person name="Seufert S."/>
            <person name="Schumacher M."/>
            <person name="Overmann J."/>
            <person name="Neumann-Schaal M."/>
            <person name="Petersen J."/>
        </authorList>
    </citation>
    <scope>NUCLEOTIDE SEQUENCE [LARGE SCALE GENOMIC DNA]</scope>
    <source>
        <strain evidence="9 10">PCC 6912</strain>
    </source>
</reference>
<comment type="catalytic activity">
    <reaction evidence="1">
        <text>ATP + protein L-histidine = ADP + protein N-phospho-L-histidine.</text>
        <dbReference type="EC" id="2.7.13.3"/>
    </reaction>
</comment>
<dbReference type="InterPro" id="IPR003661">
    <property type="entry name" value="HisK_dim/P_dom"/>
</dbReference>
<evidence type="ECO:0000256" key="3">
    <source>
        <dbReference type="ARBA" id="ARBA00022553"/>
    </source>
</evidence>
<dbReference type="Pfam" id="PF02518">
    <property type="entry name" value="HATPase_c"/>
    <property type="match status" value="1"/>
</dbReference>
<name>A0A3S1A312_CHLFR</name>
<evidence type="ECO:0000256" key="6">
    <source>
        <dbReference type="ARBA" id="ARBA00023012"/>
    </source>
</evidence>
<keyword evidence="5" id="KW-0418">Kinase</keyword>
<evidence type="ECO:0000313" key="9">
    <source>
        <dbReference type="EMBL" id="RUR84450.1"/>
    </source>
</evidence>
<evidence type="ECO:0000256" key="4">
    <source>
        <dbReference type="ARBA" id="ARBA00022679"/>
    </source>
</evidence>
<dbReference type="FunFam" id="3.30.565.10:FF:000006">
    <property type="entry name" value="Sensor histidine kinase WalK"/>
    <property type="match status" value="1"/>
</dbReference>
<feature type="domain" description="Histidine kinase" evidence="8">
    <location>
        <begin position="103"/>
        <end position="320"/>
    </location>
</feature>
<dbReference type="SMART" id="SM00387">
    <property type="entry name" value="HATPase_c"/>
    <property type="match status" value="1"/>
</dbReference>
<evidence type="ECO:0000256" key="7">
    <source>
        <dbReference type="ARBA" id="ARBA00055745"/>
    </source>
</evidence>
<dbReference type="SMART" id="SM00388">
    <property type="entry name" value="HisKA"/>
    <property type="match status" value="1"/>
</dbReference>
<dbReference type="PRINTS" id="PR00344">
    <property type="entry name" value="BCTRLSENSOR"/>
</dbReference>
<comment type="function">
    <text evidence="7">Photoreceptor which exists in two forms that are reversibly interconvertible by light: the R form that absorbs maximally in the red region of the spectrum and the FR form that absorbs maximally in the far-red region.</text>
</comment>
<dbReference type="Pfam" id="PF00512">
    <property type="entry name" value="HisKA"/>
    <property type="match status" value="1"/>
</dbReference>
<dbReference type="InterPro" id="IPR036097">
    <property type="entry name" value="HisK_dim/P_sf"/>
</dbReference>
<dbReference type="AlphaFoldDB" id="A0A3S1A312"/>
<evidence type="ECO:0000313" key="10">
    <source>
        <dbReference type="Proteomes" id="UP000268857"/>
    </source>
</evidence>
<sequence length="326" mass="36561">MARRVIKSQQNLLAINTLEGKIIQPVLDGIQQATIAGSLTSPLVDFVCPTTLEPILIHQLLVKQLQRQKEINHEIKLKQNLRIKRQKQMLHSSLQFKDDFLNNVCQELRTPLTHMKTALSLLNSPSLKNSQRQRYLQMLKQECDRQTSLINGVRELMQIERDLKETTLELLNLADVVPGVVSTYQPLAQEKGIMLAYTVSSELPPVWCVNGGLRQIVIHLLSNSIKFTPRGGKVWVKARTQGDYVLLEFRDTGIGIADSEISKIFDRFYRVRPLVSEEQGGSGLGLTIVLQLLERCGGSLTVKSKPSEGSTFTVQLVSGSNTNFGF</sequence>
<dbReference type="InterPro" id="IPR050736">
    <property type="entry name" value="Sensor_HK_Regulatory"/>
</dbReference>
<evidence type="ECO:0000259" key="8">
    <source>
        <dbReference type="PROSITE" id="PS50109"/>
    </source>
</evidence>
<dbReference type="Proteomes" id="UP000268857">
    <property type="component" value="Unassembled WGS sequence"/>
</dbReference>
<dbReference type="SUPFAM" id="SSF47384">
    <property type="entry name" value="Homodimeric domain of signal transducing histidine kinase"/>
    <property type="match status" value="1"/>
</dbReference>
<evidence type="ECO:0000256" key="1">
    <source>
        <dbReference type="ARBA" id="ARBA00000085"/>
    </source>
</evidence>
<dbReference type="STRING" id="211165.GCA_000317285_04070"/>
<keyword evidence="10" id="KW-1185">Reference proteome</keyword>
<dbReference type="InterPro" id="IPR036890">
    <property type="entry name" value="HATPase_C_sf"/>
</dbReference>
<evidence type="ECO:0000256" key="5">
    <source>
        <dbReference type="ARBA" id="ARBA00022777"/>
    </source>
</evidence>
<gene>
    <name evidence="9" type="ORF">PCC6912_13450</name>
</gene>
<dbReference type="PROSITE" id="PS50109">
    <property type="entry name" value="HIS_KIN"/>
    <property type="match status" value="1"/>
</dbReference>
<dbReference type="InterPro" id="IPR004358">
    <property type="entry name" value="Sig_transdc_His_kin-like_C"/>
</dbReference>
<keyword evidence="4" id="KW-0808">Transferase</keyword>
<dbReference type="GO" id="GO:0000155">
    <property type="term" value="F:phosphorelay sensor kinase activity"/>
    <property type="evidence" value="ECO:0007669"/>
    <property type="project" value="InterPro"/>
</dbReference>
<dbReference type="EC" id="2.7.13.3" evidence="2"/>
<keyword evidence="3" id="KW-0597">Phosphoprotein</keyword>
<protein>
    <recommendedName>
        <fullName evidence="2">histidine kinase</fullName>
        <ecNumber evidence="2">2.7.13.3</ecNumber>
    </recommendedName>
</protein>
<dbReference type="PANTHER" id="PTHR43711">
    <property type="entry name" value="TWO-COMPONENT HISTIDINE KINASE"/>
    <property type="match status" value="1"/>
</dbReference>
<keyword evidence="6" id="KW-0902">Two-component regulatory system</keyword>
<accession>A0A3S1A312</accession>
<comment type="caution">
    <text evidence="9">The sequence shown here is derived from an EMBL/GenBank/DDBJ whole genome shotgun (WGS) entry which is preliminary data.</text>
</comment>
<proteinExistence type="predicted"/>
<dbReference type="EMBL" id="RSCJ01000004">
    <property type="protein sequence ID" value="RUR84450.1"/>
    <property type="molecule type" value="Genomic_DNA"/>
</dbReference>
<evidence type="ECO:0000256" key="2">
    <source>
        <dbReference type="ARBA" id="ARBA00012438"/>
    </source>
</evidence>
<dbReference type="Gene3D" id="1.10.287.130">
    <property type="match status" value="1"/>
</dbReference>
<dbReference type="InterPro" id="IPR003594">
    <property type="entry name" value="HATPase_dom"/>
</dbReference>